<comment type="catalytic activity">
    <reaction evidence="1">
        <text>1,6-anhydro-N-acetyl-beta-muramate + ATP + H2O = N-acetyl-D-muramate 6-phosphate + ADP + H(+)</text>
        <dbReference type="Rhea" id="RHEA:24952"/>
        <dbReference type="ChEBI" id="CHEBI:15377"/>
        <dbReference type="ChEBI" id="CHEBI:15378"/>
        <dbReference type="ChEBI" id="CHEBI:30616"/>
        <dbReference type="ChEBI" id="CHEBI:58690"/>
        <dbReference type="ChEBI" id="CHEBI:58722"/>
        <dbReference type="ChEBI" id="CHEBI:456216"/>
        <dbReference type="EC" id="2.7.1.170"/>
    </reaction>
</comment>
<organism evidence="2 3">
    <name type="scientific">Ralstonia flaminis</name>
    <dbReference type="NCBI Taxonomy" id="3058597"/>
    <lineage>
        <taxon>Bacteria</taxon>
        <taxon>Pseudomonadati</taxon>
        <taxon>Pseudomonadota</taxon>
        <taxon>Betaproteobacteria</taxon>
        <taxon>Burkholderiales</taxon>
        <taxon>Burkholderiaceae</taxon>
        <taxon>Ralstonia</taxon>
    </lineage>
</organism>
<dbReference type="InterPro" id="IPR043129">
    <property type="entry name" value="ATPase_NBD"/>
</dbReference>
<comment type="pathway">
    <text evidence="1">Amino-sugar metabolism; 1,6-anhydro-N-acetylmuramate degradation.</text>
</comment>
<proteinExistence type="inferred from homology"/>
<dbReference type="PANTHER" id="PTHR30605">
    <property type="entry name" value="ANHYDRO-N-ACETYLMURAMIC ACID KINASE"/>
    <property type="match status" value="1"/>
</dbReference>
<accession>A0ABM9K650</accession>
<dbReference type="EC" id="2.7.1.170" evidence="1"/>
<keyword evidence="1 2" id="KW-0808">Transferase</keyword>
<dbReference type="CDD" id="cd24050">
    <property type="entry name" value="ASKHA_NBD_ANMK"/>
    <property type="match status" value="1"/>
</dbReference>
<feature type="binding site" evidence="1">
    <location>
        <begin position="64"/>
        <end position="71"/>
    </location>
    <ligand>
        <name>ATP</name>
        <dbReference type="ChEBI" id="CHEBI:30616"/>
    </ligand>
</feature>
<dbReference type="EMBL" id="CATZLL010000006">
    <property type="protein sequence ID" value="CAJ0814928.1"/>
    <property type="molecule type" value="Genomic_DNA"/>
</dbReference>
<dbReference type="PANTHER" id="PTHR30605:SF0">
    <property type="entry name" value="ANHYDRO-N-ACETYLMURAMIC ACID KINASE"/>
    <property type="match status" value="1"/>
</dbReference>
<name>A0ABM9K650_9RALS</name>
<gene>
    <name evidence="1 2" type="primary">anmK</name>
    <name evidence="2" type="ORF">LMG18101_02421</name>
</gene>
<keyword evidence="1 2" id="KW-0418">Kinase</keyword>
<keyword evidence="3" id="KW-1185">Reference proteome</keyword>
<comment type="pathway">
    <text evidence="1">Cell wall biogenesis; peptidoglycan recycling.</text>
</comment>
<dbReference type="HAMAP" id="MF_01270">
    <property type="entry name" value="AnhMurNAc_kinase"/>
    <property type="match status" value="1"/>
</dbReference>
<reference evidence="2 3" key="1">
    <citation type="submission" date="2023-07" db="EMBL/GenBank/DDBJ databases">
        <authorList>
            <person name="Peeters C."/>
        </authorList>
    </citation>
    <scope>NUCLEOTIDE SEQUENCE [LARGE SCALE GENOMIC DNA]</scope>
    <source>
        <strain evidence="2 3">LMG 18101</strain>
    </source>
</reference>
<dbReference type="GO" id="GO:0016301">
    <property type="term" value="F:kinase activity"/>
    <property type="evidence" value="ECO:0007669"/>
    <property type="project" value="UniProtKB-KW"/>
</dbReference>
<protein>
    <recommendedName>
        <fullName evidence="1">Anhydro-N-acetylmuramic acid kinase</fullName>
        <ecNumber evidence="1">2.7.1.170</ecNumber>
    </recommendedName>
    <alternativeName>
        <fullName evidence="1">AnhMurNAc kinase</fullName>
    </alternativeName>
</protein>
<keyword evidence="1" id="KW-0547">Nucleotide-binding</keyword>
<dbReference type="SUPFAM" id="SSF53067">
    <property type="entry name" value="Actin-like ATPase domain"/>
    <property type="match status" value="1"/>
</dbReference>
<comment type="function">
    <text evidence="1">Catalyzes the specific phosphorylation of 1,6-anhydro-N-acetylmuramic acid (anhMurNAc) with the simultaneous cleavage of the 1,6-anhydro ring, generating MurNAc-6-P. Is required for the utilization of anhMurNAc either imported from the medium or derived from its own cell wall murein, and thus plays a role in cell wall recycling.</text>
</comment>
<evidence type="ECO:0000313" key="2">
    <source>
        <dbReference type="EMBL" id="CAJ0814928.1"/>
    </source>
</evidence>
<keyword evidence="1" id="KW-0119">Carbohydrate metabolism</keyword>
<comment type="caution">
    <text evidence="2">The sequence shown here is derived from an EMBL/GenBank/DDBJ whole genome shotgun (WGS) entry which is preliminary data.</text>
</comment>
<evidence type="ECO:0000256" key="1">
    <source>
        <dbReference type="HAMAP-Rule" id="MF_01270"/>
    </source>
</evidence>
<dbReference type="InterPro" id="IPR005338">
    <property type="entry name" value="Anhydro_N_Ac-Mur_kinase"/>
</dbReference>
<dbReference type="Proteomes" id="UP001189757">
    <property type="component" value="Unassembled WGS sequence"/>
</dbReference>
<keyword evidence="1" id="KW-0067">ATP-binding</keyword>
<dbReference type="NCBIfam" id="NF007139">
    <property type="entry name" value="PRK09585.1-3"/>
    <property type="match status" value="1"/>
</dbReference>
<sequence>MADIRAESVSRAIPRFYRDAHSRPTDAFRPASSAPPPRAPAGMLTRMTSASHSHSELYIGLMSGTSLDGVDGVLVDFSGAHPVLVADAYAPFPPELRHAFLNLQHAGHDEIHREALAANALASLYAECVEQLLRKSGCIRREIRAIGAHGQTIRHQPGAHDGLGYTRQTQHAAVLAEHTGIDVIADFRSRDVAAGGQGAPLVPAVHRALFGLQDAWRVVCNIGGIANLTVLPPQASDARDTVLGFDCGPGNALLDHWVHTHHGHTFDRDGAWARTGHVDDALLARLRAEPFFDLPPPKSTGRDLFNPAWLKYRAGDALDRLRPQVVQATLLALTTDTIADAVRRYAPQANSLVICGGGARNSALMDRLAAQLPGVDVAPSDQFGVPANQVEALAFAWLARQCVRREPGNLHHATGASGPRVLGTIYPA</sequence>
<evidence type="ECO:0000313" key="3">
    <source>
        <dbReference type="Proteomes" id="UP001189757"/>
    </source>
</evidence>
<comment type="similarity">
    <text evidence="1">Belongs to the anhydro-N-acetylmuramic acid kinase family.</text>
</comment>
<dbReference type="Pfam" id="PF03702">
    <property type="entry name" value="AnmK"/>
    <property type="match status" value="1"/>
</dbReference>
<dbReference type="Gene3D" id="3.30.420.40">
    <property type="match status" value="2"/>
</dbReference>